<comment type="subunit">
    <text evidence="14">Homotetramer.</text>
</comment>
<dbReference type="InterPro" id="IPR029056">
    <property type="entry name" value="Ribokinase-like"/>
</dbReference>
<reference evidence="16 17" key="1">
    <citation type="submission" date="2018-11" db="EMBL/GenBank/DDBJ databases">
        <title>Genome sequencing and assembly of Anaerosphaera sp. nov., GS7-6-2.</title>
        <authorList>
            <person name="Rettenmaier R."/>
            <person name="Liebl W."/>
            <person name="Zverlov V."/>
        </authorList>
    </citation>
    <scope>NUCLEOTIDE SEQUENCE [LARGE SCALE GENOMIC DNA]</scope>
    <source>
        <strain evidence="16 17">GS7-6-2</strain>
    </source>
</reference>
<comment type="cofactor">
    <cofactor evidence="13">
        <name>Mg(2+)</name>
        <dbReference type="ChEBI" id="CHEBI:18420"/>
    </cofactor>
</comment>
<feature type="binding site" evidence="14">
    <location>
        <position position="325"/>
    </location>
    <ligand>
        <name>(6S)-NADPHX</name>
        <dbReference type="ChEBI" id="CHEBI:64076"/>
    </ligand>
</feature>
<evidence type="ECO:0000256" key="8">
    <source>
        <dbReference type="ARBA" id="ARBA00022857"/>
    </source>
</evidence>
<keyword evidence="4 14" id="KW-0547">Nucleotide-binding</keyword>
<dbReference type="GO" id="GO:0052856">
    <property type="term" value="F:NAD(P)HX epimerase activity"/>
    <property type="evidence" value="ECO:0007669"/>
    <property type="project" value="TreeGrafter"/>
</dbReference>
<accession>A0A437S6F3</accession>
<comment type="catalytic activity">
    <reaction evidence="14">
        <text>(6S)-NADHX + ADP = AMP + phosphate + NADH + H(+)</text>
        <dbReference type="Rhea" id="RHEA:32223"/>
        <dbReference type="ChEBI" id="CHEBI:15378"/>
        <dbReference type="ChEBI" id="CHEBI:43474"/>
        <dbReference type="ChEBI" id="CHEBI:57945"/>
        <dbReference type="ChEBI" id="CHEBI:64074"/>
        <dbReference type="ChEBI" id="CHEBI:456215"/>
        <dbReference type="ChEBI" id="CHEBI:456216"/>
        <dbReference type="EC" id="4.2.1.136"/>
    </reaction>
</comment>
<dbReference type="Gene3D" id="3.90.470.20">
    <property type="entry name" value="4'-phosphopantetheinyl transferase domain"/>
    <property type="match status" value="1"/>
</dbReference>
<dbReference type="CDD" id="cd01171">
    <property type="entry name" value="YXKO-related"/>
    <property type="match status" value="1"/>
</dbReference>
<dbReference type="PROSITE" id="PS01050">
    <property type="entry name" value="YJEF_C_2"/>
    <property type="match status" value="1"/>
</dbReference>
<dbReference type="HAMAP" id="MF_00101">
    <property type="entry name" value="AcpS"/>
    <property type="match status" value="1"/>
</dbReference>
<comment type="function">
    <text evidence="13">Transfers the 4'-phosphopantetheine moiety from coenzyme A to a Ser of acyl-carrier-protein.</text>
</comment>
<keyword evidence="13" id="KW-0963">Cytoplasm</keyword>
<comment type="caution">
    <text evidence="16">The sequence shown here is derived from an EMBL/GenBank/DDBJ whole genome shotgun (WGS) entry which is preliminary data.</text>
</comment>
<dbReference type="EC" id="4.2.1.136" evidence="14"/>
<keyword evidence="3 13" id="KW-0479">Metal-binding</keyword>
<comment type="caution">
    <text evidence="14">Lacks conserved residue(s) required for the propagation of feature annotation.</text>
</comment>
<dbReference type="EC" id="2.7.8.7" evidence="13"/>
<dbReference type="InterPro" id="IPR017953">
    <property type="entry name" value="Carbohydrate_kinase_pred_CS"/>
</dbReference>
<comment type="catalytic activity">
    <reaction evidence="14">
        <text>(6S)-NADPHX + ADP = AMP + phosphate + NADPH + H(+)</text>
        <dbReference type="Rhea" id="RHEA:32235"/>
        <dbReference type="ChEBI" id="CHEBI:15378"/>
        <dbReference type="ChEBI" id="CHEBI:43474"/>
        <dbReference type="ChEBI" id="CHEBI:57783"/>
        <dbReference type="ChEBI" id="CHEBI:64076"/>
        <dbReference type="ChEBI" id="CHEBI:456215"/>
        <dbReference type="ChEBI" id="CHEBI:456216"/>
        <dbReference type="EC" id="4.2.1.136"/>
    </reaction>
</comment>
<protein>
    <recommendedName>
        <fullName evidence="13 14">Multifunctional fusion protein</fullName>
    </recommendedName>
    <domain>
        <recommendedName>
            <fullName evidence="13">Holo-[acyl-carrier-protein] synthase</fullName>
            <shortName evidence="13">Holo-ACP synthase</shortName>
            <ecNumber evidence="13">2.7.8.7</ecNumber>
        </recommendedName>
        <alternativeName>
            <fullName evidence="13">4'-phosphopantetheinyl transferase AcpS</fullName>
        </alternativeName>
    </domain>
    <domain>
        <recommendedName>
            <fullName evidence="14">ADP-dependent (S)-NAD(P)H-hydrate dehydratase</fullName>
            <ecNumber evidence="14">4.2.1.136</ecNumber>
        </recommendedName>
        <alternativeName>
            <fullName evidence="14">ADP-dependent NAD(P)HX dehydratase</fullName>
        </alternativeName>
    </domain>
</protein>
<evidence type="ECO:0000313" key="17">
    <source>
        <dbReference type="Proteomes" id="UP000288812"/>
    </source>
</evidence>
<dbReference type="GO" id="GO:0006633">
    <property type="term" value="P:fatty acid biosynthetic process"/>
    <property type="evidence" value="ECO:0007669"/>
    <property type="project" value="UniProtKB-UniRule"/>
</dbReference>
<feature type="binding site" evidence="14">
    <location>
        <begin position="296"/>
        <end position="300"/>
    </location>
    <ligand>
        <name>AMP</name>
        <dbReference type="ChEBI" id="CHEBI:456215"/>
    </ligand>
</feature>
<feature type="binding site" evidence="14">
    <location>
        <position position="208"/>
    </location>
    <ligand>
        <name>(6S)-NADPHX</name>
        <dbReference type="ChEBI" id="CHEBI:64076"/>
    </ligand>
</feature>
<dbReference type="GO" id="GO:0046496">
    <property type="term" value="P:nicotinamide nucleotide metabolic process"/>
    <property type="evidence" value="ECO:0007669"/>
    <property type="project" value="UniProtKB-UniRule"/>
</dbReference>
<evidence type="ECO:0000256" key="1">
    <source>
        <dbReference type="ARBA" id="ARBA00022516"/>
    </source>
</evidence>
<evidence type="ECO:0000256" key="5">
    <source>
        <dbReference type="ARBA" id="ARBA00022832"/>
    </source>
</evidence>
<feature type="binding site" evidence="14">
    <location>
        <position position="259"/>
    </location>
    <ligand>
        <name>(6S)-NADPHX</name>
        <dbReference type="ChEBI" id="CHEBI:64076"/>
    </ligand>
</feature>
<evidence type="ECO:0000256" key="10">
    <source>
        <dbReference type="ARBA" id="ARBA00023098"/>
    </source>
</evidence>
<evidence type="ECO:0000256" key="7">
    <source>
        <dbReference type="ARBA" id="ARBA00022842"/>
    </source>
</evidence>
<dbReference type="NCBIfam" id="TIGR00196">
    <property type="entry name" value="yjeF_cterm"/>
    <property type="match status" value="1"/>
</dbReference>
<evidence type="ECO:0000256" key="11">
    <source>
        <dbReference type="ARBA" id="ARBA00023160"/>
    </source>
</evidence>
<comment type="similarity">
    <text evidence="14">Belongs to the NnrD/CARKD family.</text>
</comment>
<dbReference type="Pfam" id="PF01648">
    <property type="entry name" value="ACPS"/>
    <property type="match status" value="1"/>
</dbReference>
<keyword evidence="10 13" id="KW-0443">Lipid metabolism</keyword>
<feature type="binding site" evidence="14">
    <location>
        <position position="324"/>
    </location>
    <ligand>
        <name>AMP</name>
        <dbReference type="ChEBI" id="CHEBI:456215"/>
    </ligand>
</feature>
<comment type="catalytic activity">
    <reaction evidence="13">
        <text>apo-[ACP] + CoA = holo-[ACP] + adenosine 3',5'-bisphosphate + H(+)</text>
        <dbReference type="Rhea" id="RHEA:12068"/>
        <dbReference type="Rhea" id="RHEA-COMP:9685"/>
        <dbReference type="Rhea" id="RHEA-COMP:9690"/>
        <dbReference type="ChEBI" id="CHEBI:15378"/>
        <dbReference type="ChEBI" id="CHEBI:29999"/>
        <dbReference type="ChEBI" id="CHEBI:57287"/>
        <dbReference type="ChEBI" id="CHEBI:58343"/>
        <dbReference type="ChEBI" id="CHEBI:64479"/>
        <dbReference type="EC" id="2.7.8.7"/>
    </reaction>
</comment>
<dbReference type="GO" id="GO:0005737">
    <property type="term" value="C:cytoplasm"/>
    <property type="evidence" value="ECO:0007669"/>
    <property type="project" value="UniProtKB-SubCell"/>
</dbReference>
<gene>
    <name evidence="13" type="primary">acpS</name>
    <name evidence="14" type="synonym">nnrD</name>
    <name evidence="16" type="ORF">EF514_06530</name>
</gene>
<dbReference type="InterPro" id="IPR008278">
    <property type="entry name" value="4-PPantetheinyl_Trfase_dom"/>
</dbReference>
<organism evidence="16 17">
    <name type="scientific">Anaerosphaera multitolerans</name>
    <dbReference type="NCBI Taxonomy" id="2487351"/>
    <lineage>
        <taxon>Bacteria</taxon>
        <taxon>Bacillati</taxon>
        <taxon>Bacillota</taxon>
        <taxon>Tissierellia</taxon>
        <taxon>Tissierellales</taxon>
        <taxon>Peptoniphilaceae</taxon>
        <taxon>Anaerosphaera</taxon>
    </lineage>
</organism>
<dbReference type="InterPro" id="IPR037143">
    <property type="entry name" value="4-PPantetheinyl_Trfase_dom_sf"/>
</dbReference>
<dbReference type="GO" id="GO:0005524">
    <property type="term" value="F:ATP binding"/>
    <property type="evidence" value="ECO:0007669"/>
    <property type="project" value="UniProtKB-KW"/>
</dbReference>
<dbReference type="Gene3D" id="3.40.1190.20">
    <property type="match status" value="1"/>
</dbReference>
<dbReference type="GO" id="GO:0052855">
    <property type="term" value="F:ADP-dependent NAD(P)H-hydrate dehydratase activity"/>
    <property type="evidence" value="ECO:0007669"/>
    <property type="project" value="UniProtKB-UniRule"/>
</dbReference>
<evidence type="ECO:0000256" key="12">
    <source>
        <dbReference type="ARBA" id="ARBA00023239"/>
    </source>
</evidence>
<feature type="binding site" evidence="13">
    <location>
        <position position="5"/>
    </location>
    <ligand>
        <name>Mg(2+)</name>
        <dbReference type="ChEBI" id="CHEBI:18420"/>
    </ligand>
</feature>
<name>A0A437S6F3_9FIRM</name>
<comment type="similarity">
    <text evidence="13">Belongs to the P-Pant transferase superfamily. AcpS family.</text>
</comment>
<evidence type="ECO:0000256" key="9">
    <source>
        <dbReference type="ARBA" id="ARBA00023027"/>
    </source>
</evidence>
<keyword evidence="12 14" id="KW-0456">Lyase</keyword>
<comment type="subcellular location">
    <subcellularLocation>
        <location evidence="13">Cytoplasm</location>
    </subcellularLocation>
</comment>
<dbReference type="InterPro" id="IPR000631">
    <property type="entry name" value="CARKD"/>
</dbReference>
<dbReference type="OrthoDB" id="9806925at2"/>
<dbReference type="EMBL" id="RLIH01000008">
    <property type="protein sequence ID" value="RVU54577.1"/>
    <property type="molecule type" value="Genomic_DNA"/>
</dbReference>
<keyword evidence="17" id="KW-1185">Reference proteome</keyword>
<dbReference type="RefSeq" id="WP_127724624.1">
    <property type="nucleotide sequence ID" value="NZ_RLIH01000008.1"/>
</dbReference>
<dbReference type="GO" id="GO:0110051">
    <property type="term" value="P:metabolite repair"/>
    <property type="evidence" value="ECO:0007669"/>
    <property type="project" value="TreeGrafter"/>
</dbReference>
<keyword evidence="11 13" id="KW-0275">Fatty acid biosynthesis</keyword>
<dbReference type="InterPro" id="IPR004568">
    <property type="entry name" value="Ppantetheine-prot_Trfase_dom"/>
</dbReference>
<feature type="binding site" evidence="13">
    <location>
        <position position="54"/>
    </location>
    <ligand>
        <name>Mg(2+)</name>
        <dbReference type="ChEBI" id="CHEBI:18420"/>
    </ligand>
</feature>
<keyword evidence="9 14" id="KW-0520">NAD</keyword>
<dbReference type="SUPFAM" id="SSF56214">
    <property type="entry name" value="4'-phosphopantetheinyl transferase"/>
    <property type="match status" value="1"/>
</dbReference>
<evidence type="ECO:0000259" key="15">
    <source>
        <dbReference type="PROSITE" id="PS51383"/>
    </source>
</evidence>
<dbReference type="InterPro" id="IPR002582">
    <property type="entry name" value="ACPS"/>
</dbReference>
<evidence type="ECO:0000256" key="2">
    <source>
        <dbReference type="ARBA" id="ARBA00022679"/>
    </source>
</evidence>
<dbReference type="AlphaFoldDB" id="A0A437S6F3"/>
<evidence type="ECO:0000256" key="4">
    <source>
        <dbReference type="ARBA" id="ARBA00022741"/>
    </source>
</evidence>
<dbReference type="PANTHER" id="PTHR12592">
    <property type="entry name" value="ATP-DEPENDENT (S)-NAD(P)H-HYDRATE DEHYDRATASE FAMILY MEMBER"/>
    <property type="match status" value="1"/>
</dbReference>
<keyword evidence="6 14" id="KW-0067">ATP-binding</keyword>
<evidence type="ECO:0000256" key="13">
    <source>
        <dbReference type="HAMAP-Rule" id="MF_00101"/>
    </source>
</evidence>
<dbReference type="PROSITE" id="PS51383">
    <property type="entry name" value="YJEF_C_3"/>
    <property type="match status" value="1"/>
</dbReference>
<evidence type="ECO:0000256" key="6">
    <source>
        <dbReference type="ARBA" id="ARBA00022840"/>
    </source>
</evidence>
<sequence>MLGIDLVKVDRIEKLYLKYGDAFLKKIFSDEEIEYLKGKNFRVESIAGMYATKEAVSKALNTGIGKTTFKDIEIFYKDNSPYAKVGDELFKVSISHDGGFAVSTAISNSVSSRTLFKGVLKKREKQTHKGSYGKVGIVAGSKGMCGSAYLSSNAALKTGSGLVYNVVPQNILDIMSIKLIEPIVKSFSNSVSMVEFLNGLDAVAIGPGIGLNETSANVFSKVLALDKVLVVDADGLTLLAENLHLLENRKPFTTVLTPHLGEFSRLTKKEISELEINKKELAIEFSRKYNCLTLLKGNNTIVTNGKEVYVNSTGNPGMATAGSGDVLTGIIVSLLGRKLNPYKAACVGSYVHGLAGDYARDEVGEEGMVAGDILNNIPKAVTQII</sequence>
<dbReference type="NCBIfam" id="TIGR00556">
    <property type="entry name" value="pantethn_trn"/>
    <property type="match status" value="1"/>
</dbReference>
<dbReference type="SUPFAM" id="SSF53613">
    <property type="entry name" value="Ribokinase-like"/>
    <property type="match status" value="1"/>
</dbReference>
<evidence type="ECO:0000313" key="16">
    <source>
        <dbReference type="EMBL" id="RVU54577.1"/>
    </source>
</evidence>
<dbReference type="GO" id="GO:0000287">
    <property type="term" value="F:magnesium ion binding"/>
    <property type="evidence" value="ECO:0007669"/>
    <property type="project" value="UniProtKB-UniRule"/>
</dbReference>
<evidence type="ECO:0000256" key="14">
    <source>
        <dbReference type="HAMAP-Rule" id="MF_01965"/>
    </source>
</evidence>
<dbReference type="Pfam" id="PF01256">
    <property type="entry name" value="Carb_kinase"/>
    <property type="match status" value="1"/>
</dbReference>
<dbReference type="Proteomes" id="UP000288812">
    <property type="component" value="Unassembled WGS sequence"/>
</dbReference>
<dbReference type="NCBIfam" id="TIGR00516">
    <property type="entry name" value="acpS"/>
    <property type="match status" value="1"/>
</dbReference>
<comment type="function">
    <text evidence="14">Catalyzes the dehydration of the S-form of NAD(P)HX at the expense of ADP, which is converted to AMP. Together with NAD(P)HX epimerase, which catalyzes the epimerization of the S- and R-forms, the enzyme allows the repair of both epimers of NAD(P)HX, a damaged form of NAD(P)H that is a result of enzymatic or heat-dependent hydration.</text>
</comment>
<keyword evidence="8 14" id="KW-0521">NADP</keyword>
<dbReference type="HAMAP" id="MF_01965">
    <property type="entry name" value="NADHX_dehydratase"/>
    <property type="match status" value="1"/>
</dbReference>
<proteinExistence type="inferred from homology"/>
<evidence type="ECO:0000256" key="3">
    <source>
        <dbReference type="ARBA" id="ARBA00022723"/>
    </source>
</evidence>
<dbReference type="PANTHER" id="PTHR12592:SF0">
    <property type="entry name" value="ATP-DEPENDENT (S)-NAD(P)H-HYDRATE DEHYDRATASE"/>
    <property type="match status" value="1"/>
</dbReference>
<feature type="domain" description="YjeF C-terminal" evidence="15">
    <location>
        <begin position="112"/>
        <end position="384"/>
    </location>
</feature>
<keyword evidence="7 13" id="KW-0460">Magnesium</keyword>
<keyword evidence="2 13" id="KW-0808">Transferase</keyword>
<keyword evidence="1 13" id="KW-0444">Lipid biosynthesis</keyword>
<dbReference type="GO" id="GO:0008897">
    <property type="term" value="F:holo-[acyl-carrier-protein] synthase activity"/>
    <property type="evidence" value="ECO:0007669"/>
    <property type="project" value="UniProtKB-UniRule"/>
</dbReference>
<keyword evidence="5 13" id="KW-0276">Fatty acid metabolism</keyword>